<dbReference type="OrthoDB" id="3531601at2"/>
<dbReference type="AlphaFoldDB" id="A0A090BVZ6"/>
<sequence>MKINEICTDIIEDMNFALGCAVIDLNSGLLVGIAHRSPYFSQSNLDTAAVAAVEMFRGRTVMAIEQMISHMRGKEEYLMIEEIQMTTKNTYHFMAVIPEKPNNMVVLITTKTISLGMGWSTLRIALPKLAPFCS</sequence>
<evidence type="ECO:0000313" key="2">
    <source>
        <dbReference type="Proteomes" id="UP000031623"/>
    </source>
</evidence>
<organism evidence="1 2">
    <name type="scientific">Thioploca ingrica</name>
    <dbReference type="NCBI Taxonomy" id="40754"/>
    <lineage>
        <taxon>Bacteria</taxon>
        <taxon>Pseudomonadati</taxon>
        <taxon>Pseudomonadota</taxon>
        <taxon>Gammaproteobacteria</taxon>
        <taxon>Thiotrichales</taxon>
        <taxon>Thiotrichaceae</taxon>
        <taxon>Thioploca</taxon>
    </lineage>
</organism>
<keyword evidence="2" id="KW-1185">Reference proteome</keyword>
<name>A0A090BVZ6_9GAMM</name>
<evidence type="ECO:0008006" key="3">
    <source>
        <dbReference type="Google" id="ProtNLM"/>
    </source>
</evidence>
<dbReference type="Proteomes" id="UP000031623">
    <property type="component" value="Chromosome"/>
</dbReference>
<dbReference type="EMBL" id="AP014633">
    <property type="protein sequence ID" value="BAP57721.1"/>
    <property type="molecule type" value="Genomic_DNA"/>
</dbReference>
<dbReference type="HOGENOM" id="CLU_156416_0_0_6"/>
<evidence type="ECO:0000313" key="1">
    <source>
        <dbReference type="EMBL" id="BAP57721.1"/>
    </source>
</evidence>
<gene>
    <name evidence="1" type="ORF">THII_3424</name>
</gene>
<protein>
    <recommendedName>
        <fullName evidence="3">Roadblock/LAMTOR2 domain-containing protein</fullName>
    </recommendedName>
</protein>
<reference evidence="1 2" key="1">
    <citation type="journal article" date="2014" name="ISME J.">
        <title>Ecophysiology of Thioploca ingrica as revealed by the complete genome sequence supplemented with proteomic evidence.</title>
        <authorList>
            <person name="Kojima H."/>
            <person name="Ogura Y."/>
            <person name="Yamamoto N."/>
            <person name="Togashi T."/>
            <person name="Mori H."/>
            <person name="Watanabe T."/>
            <person name="Nemoto F."/>
            <person name="Kurokawa K."/>
            <person name="Hayashi T."/>
            <person name="Fukui M."/>
        </authorList>
    </citation>
    <scope>NUCLEOTIDE SEQUENCE [LARGE SCALE GENOMIC DNA]</scope>
</reference>
<dbReference type="KEGG" id="tig:THII_3424"/>
<accession>A0A090BVZ6</accession>
<proteinExistence type="predicted"/>